<keyword evidence="7" id="KW-1015">Disulfide bond</keyword>
<feature type="non-terminal residue" evidence="10">
    <location>
        <position position="321"/>
    </location>
</feature>
<evidence type="ECO:0000259" key="9">
    <source>
        <dbReference type="PROSITE" id="PS51677"/>
    </source>
</evidence>
<feature type="disulfide bond" evidence="7">
    <location>
        <begin position="58"/>
        <end position="70"/>
    </location>
</feature>
<comment type="caution">
    <text evidence="7">Lacks conserved residue(s) required for the propagation of feature annotation.</text>
</comment>
<feature type="non-terminal residue" evidence="10">
    <location>
        <position position="1"/>
    </location>
</feature>
<dbReference type="InterPro" id="IPR036861">
    <property type="entry name" value="Endochitinase-like_sf"/>
</dbReference>
<gene>
    <name evidence="10" type="ORF">LY90DRAFT_304389</name>
</gene>
<dbReference type="InterPro" id="IPR002509">
    <property type="entry name" value="NODB_dom"/>
</dbReference>
<dbReference type="STRING" id="1754190.A0A1Y2DWW7"/>
<protein>
    <submittedName>
        <fullName evidence="10">Glycoside hydrolase/deacetylase</fullName>
    </submittedName>
</protein>
<feature type="disulfide bond" evidence="7">
    <location>
        <begin position="63"/>
        <end position="77"/>
    </location>
</feature>
<keyword evidence="4" id="KW-0732">Signal</keyword>
<keyword evidence="3" id="KW-0479">Metal-binding</keyword>
<organism evidence="10 11">
    <name type="scientific">Neocallimastix californiae</name>
    <dbReference type="NCBI Taxonomy" id="1754190"/>
    <lineage>
        <taxon>Eukaryota</taxon>
        <taxon>Fungi</taxon>
        <taxon>Fungi incertae sedis</taxon>
        <taxon>Chytridiomycota</taxon>
        <taxon>Chytridiomycota incertae sedis</taxon>
        <taxon>Neocallimastigomycetes</taxon>
        <taxon>Neocallimastigales</taxon>
        <taxon>Neocallimastigaceae</taxon>
        <taxon>Neocallimastix</taxon>
    </lineage>
</organism>
<keyword evidence="2 7" id="KW-0147">Chitin-binding</keyword>
<evidence type="ECO:0000256" key="5">
    <source>
        <dbReference type="ARBA" id="ARBA00022801"/>
    </source>
</evidence>
<dbReference type="Pfam" id="PF01522">
    <property type="entry name" value="Polysacc_deac_1"/>
    <property type="match status" value="1"/>
</dbReference>
<dbReference type="Gene3D" id="3.20.20.370">
    <property type="entry name" value="Glycoside hydrolase/deacetylase"/>
    <property type="match status" value="1"/>
</dbReference>
<dbReference type="AlphaFoldDB" id="A0A1Y2DWW7"/>
<evidence type="ECO:0000313" key="10">
    <source>
        <dbReference type="EMBL" id="ORY63792.1"/>
    </source>
</evidence>
<dbReference type="GO" id="GO:0046872">
    <property type="term" value="F:metal ion binding"/>
    <property type="evidence" value="ECO:0007669"/>
    <property type="project" value="UniProtKB-KW"/>
</dbReference>
<dbReference type="SUPFAM" id="SSF57016">
    <property type="entry name" value="Plant lectins/antimicrobial peptides"/>
    <property type="match status" value="2"/>
</dbReference>
<evidence type="ECO:0000256" key="7">
    <source>
        <dbReference type="PROSITE-ProRule" id="PRU00261"/>
    </source>
</evidence>
<dbReference type="PANTHER" id="PTHR46471:SF2">
    <property type="entry name" value="CHITIN DEACETYLASE-RELATED"/>
    <property type="match status" value="1"/>
</dbReference>
<evidence type="ECO:0000256" key="4">
    <source>
        <dbReference type="ARBA" id="ARBA00022729"/>
    </source>
</evidence>
<accession>A0A1Y2DWW7</accession>
<dbReference type="PROSITE" id="PS51677">
    <property type="entry name" value="NODB"/>
    <property type="match status" value="1"/>
</dbReference>
<comment type="caution">
    <text evidence="10">The sequence shown here is derived from an EMBL/GenBank/DDBJ whole genome shotgun (WGS) entry which is preliminary data.</text>
</comment>
<name>A0A1Y2DWW7_9FUNG</name>
<proteinExistence type="predicted"/>
<dbReference type="SMART" id="SM00270">
    <property type="entry name" value="ChtBD1"/>
    <property type="match status" value="1"/>
</dbReference>
<dbReference type="Proteomes" id="UP000193920">
    <property type="component" value="Unassembled WGS sequence"/>
</dbReference>
<dbReference type="GO" id="GO:0008061">
    <property type="term" value="F:chitin binding"/>
    <property type="evidence" value="ECO:0007669"/>
    <property type="project" value="UniProtKB-UniRule"/>
</dbReference>
<dbReference type="PROSITE" id="PS50941">
    <property type="entry name" value="CHIT_BIND_I_2"/>
    <property type="match status" value="1"/>
</dbReference>
<dbReference type="SUPFAM" id="SSF88713">
    <property type="entry name" value="Glycoside hydrolase/deacetylase"/>
    <property type="match status" value="1"/>
</dbReference>
<dbReference type="GO" id="GO:0005975">
    <property type="term" value="P:carbohydrate metabolic process"/>
    <property type="evidence" value="ECO:0007669"/>
    <property type="project" value="InterPro"/>
</dbReference>
<dbReference type="Gene3D" id="3.30.60.10">
    <property type="entry name" value="Endochitinase-like"/>
    <property type="match status" value="2"/>
</dbReference>
<keyword evidence="5 10" id="KW-0378">Hydrolase</keyword>
<evidence type="ECO:0000259" key="8">
    <source>
        <dbReference type="PROSITE" id="PS50941"/>
    </source>
</evidence>
<keyword evidence="11" id="KW-1185">Reference proteome</keyword>
<feature type="domain" description="NodB homology" evidence="9">
    <location>
        <begin position="124"/>
        <end position="308"/>
    </location>
</feature>
<feature type="domain" description="Chitin-binding type-1" evidence="8">
    <location>
        <begin position="48"/>
        <end position="90"/>
    </location>
</feature>
<evidence type="ECO:0000256" key="6">
    <source>
        <dbReference type="ARBA" id="ARBA00023277"/>
    </source>
</evidence>
<dbReference type="InterPro" id="IPR001002">
    <property type="entry name" value="Chitin-bd_1"/>
</dbReference>
<evidence type="ECO:0000256" key="3">
    <source>
        <dbReference type="ARBA" id="ARBA00022723"/>
    </source>
</evidence>
<comment type="cofactor">
    <cofactor evidence="1">
        <name>Co(2+)</name>
        <dbReference type="ChEBI" id="CHEBI:48828"/>
    </cofactor>
</comment>
<dbReference type="InterPro" id="IPR011330">
    <property type="entry name" value="Glyco_hydro/deAcase_b/a-brl"/>
</dbReference>
<evidence type="ECO:0000313" key="11">
    <source>
        <dbReference type="Proteomes" id="UP000193920"/>
    </source>
</evidence>
<dbReference type="CDD" id="cd00035">
    <property type="entry name" value="ChtBD1"/>
    <property type="match status" value="1"/>
</dbReference>
<evidence type="ECO:0000256" key="2">
    <source>
        <dbReference type="ARBA" id="ARBA00022669"/>
    </source>
</evidence>
<dbReference type="EMBL" id="MCOG01000055">
    <property type="protein sequence ID" value="ORY63792.1"/>
    <property type="molecule type" value="Genomic_DNA"/>
</dbReference>
<sequence length="321" mass="35296">GYCGTSSSYCGKGCQSEFGICDSSSNTTTRTTKTKTTSTRTSSAVSTNGRCGSQYGSCPSGYCCSKYGYCGTSSDHCGSNCQSEFGQCGSAVTTKTKTYTTKTSNNEYISNAKFKYYHECKDPKHWALSFDDGPYKYDNDLLDLLKEKGVKATFFLNGDNVMDIKSSEGRAIVKRMYNEGHVIGSHTWSHANLEEISKSSIISEMTKLEDALYEIIGKKPALMRPPYGAGNGSDTIASILGDLGYEGACIWNVDTLDWSTEGDIEYALDEFRRYIGKPIMSLNHCYYHNISKESLINLAEAEIDYMLSKGYTPVTMDVCLG</sequence>
<dbReference type="GO" id="GO:0016810">
    <property type="term" value="F:hydrolase activity, acting on carbon-nitrogen (but not peptide) bonds"/>
    <property type="evidence" value="ECO:0007669"/>
    <property type="project" value="InterPro"/>
</dbReference>
<reference evidence="10 11" key="1">
    <citation type="submission" date="2016-08" db="EMBL/GenBank/DDBJ databases">
        <title>A Parts List for Fungal Cellulosomes Revealed by Comparative Genomics.</title>
        <authorList>
            <consortium name="DOE Joint Genome Institute"/>
            <person name="Haitjema C.H."/>
            <person name="Gilmore S.P."/>
            <person name="Henske J.K."/>
            <person name="Solomon K.V."/>
            <person name="De Groot R."/>
            <person name="Kuo A."/>
            <person name="Mondo S.J."/>
            <person name="Salamov A.A."/>
            <person name="Labutti K."/>
            <person name="Zhao Z."/>
            <person name="Chiniquy J."/>
            <person name="Barry K."/>
            <person name="Brewer H.M."/>
            <person name="Purvine S.O."/>
            <person name="Wright A.T."/>
            <person name="Boxma B."/>
            <person name="Van Alen T."/>
            <person name="Hackstein J.H."/>
            <person name="Baker S.E."/>
            <person name="Grigoriev I.V."/>
            <person name="O'Malley M.A."/>
        </authorList>
    </citation>
    <scope>NUCLEOTIDE SEQUENCE [LARGE SCALE GENOMIC DNA]</scope>
    <source>
        <strain evidence="10 11">G1</strain>
    </source>
</reference>
<keyword evidence="6" id="KW-0119">Carbohydrate metabolism</keyword>
<dbReference type="OrthoDB" id="5547340at2759"/>
<evidence type="ECO:0000256" key="1">
    <source>
        <dbReference type="ARBA" id="ARBA00001941"/>
    </source>
</evidence>
<dbReference type="Pfam" id="PF00187">
    <property type="entry name" value="Chitin_bind_1"/>
    <property type="match status" value="1"/>
</dbReference>
<dbReference type="PANTHER" id="PTHR46471">
    <property type="entry name" value="CHITIN DEACETYLASE"/>
    <property type="match status" value="1"/>
</dbReference>